<dbReference type="PROSITE" id="PS00676">
    <property type="entry name" value="SIGMA54_INTERACT_2"/>
    <property type="match status" value="1"/>
</dbReference>
<dbReference type="Pfam" id="PF25601">
    <property type="entry name" value="AAA_lid_14"/>
    <property type="match status" value="1"/>
</dbReference>
<evidence type="ECO:0000313" key="7">
    <source>
        <dbReference type="EMBL" id="OHX65341.1"/>
    </source>
</evidence>
<dbReference type="GO" id="GO:0006355">
    <property type="term" value="P:regulation of DNA-templated transcription"/>
    <property type="evidence" value="ECO:0007669"/>
    <property type="project" value="InterPro"/>
</dbReference>
<gene>
    <name evidence="7" type="ORF">NH26_02740</name>
</gene>
<evidence type="ECO:0000313" key="8">
    <source>
        <dbReference type="Proteomes" id="UP000179797"/>
    </source>
</evidence>
<evidence type="ECO:0000256" key="5">
    <source>
        <dbReference type="ARBA" id="ARBA00023163"/>
    </source>
</evidence>
<dbReference type="InterPro" id="IPR025943">
    <property type="entry name" value="Sigma_54_int_dom_ATP-bd_2"/>
</dbReference>
<organism evidence="7 8">
    <name type="scientific">Flammeovirga pacifica</name>
    <dbReference type="NCBI Taxonomy" id="915059"/>
    <lineage>
        <taxon>Bacteria</taxon>
        <taxon>Pseudomonadati</taxon>
        <taxon>Bacteroidota</taxon>
        <taxon>Cytophagia</taxon>
        <taxon>Cytophagales</taxon>
        <taxon>Flammeovirgaceae</taxon>
        <taxon>Flammeovirga</taxon>
    </lineage>
</organism>
<dbReference type="InterPro" id="IPR003593">
    <property type="entry name" value="AAA+_ATPase"/>
</dbReference>
<dbReference type="OrthoDB" id="9782110at2"/>
<evidence type="ECO:0000259" key="6">
    <source>
        <dbReference type="PROSITE" id="PS50045"/>
    </source>
</evidence>
<dbReference type="InterPro" id="IPR058031">
    <property type="entry name" value="AAA_lid_NorR"/>
</dbReference>
<dbReference type="PROSITE" id="PS00688">
    <property type="entry name" value="SIGMA54_INTERACT_3"/>
    <property type="match status" value="1"/>
</dbReference>
<dbReference type="CDD" id="cd00009">
    <property type="entry name" value="AAA"/>
    <property type="match status" value="1"/>
</dbReference>
<evidence type="ECO:0000256" key="4">
    <source>
        <dbReference type="ARBA" id="ARBA00023125"/>
    </source>
</evidence>
<dbReference type="Proteomes" id="UP000179797">
    <property type="component" value="Unassembled WGS sequence"/>
</dbReference>
<keyword evidence="4" id="KW-0238">DNA-binding</keyword>
<dbReference type="Gene3D" id="1.10.8.60">
    <property type="match status" value="1"/>
</dbReference>
<keyword evidence="5" id="KW-0804">Transcription</keyword>
<protein>
    <recommendedName>
        <fullName evidence="6">Sigma-54 factor interaction domain-containing protein</fullName>
    </recommendedName>
</protein>
<sequence length="426" mass="49018">MRIGIITSNDTVLSCFIQPQIMDHHHLIHFDSEEKFQKNDQHLDVIFVDDELINYSSIDINTIDSYLISSIDSYSYFKKTKAFGFSSFLLNDDQLEINILKSLVKYQATSTSSLPTDYSYLIKGKSEAMKKVFDVMEKAIKTIINVNIVGETGTGKELIAQAVHQNSPRKLRKFVAINVASIPNELIESELFGYEEGAFTGATKRREGKFEEAEGGTLFLDEIGELPLDLQSKLLRVLQEREITRIGSNEVIPINVRLITATHKNLLNEVSEGKFREDLYYRLLGLPIELPPLRERKEDIIPLSQFFIENYISKNSNIPQKSLTNEAKQKLEDYSFPGNIRQLRALIELAITLADENEIRGVDILLEKVEFKKDLLEKERTLEEYNIEIIEYFLKKYKGRVNYVKDILNISKSKIYQLIKDGKISR</sequence>
<dbReference type="Gene3D" id="3.40.50.300">
    <property type="entry name" value="P-loop containing nucleotide triphosphate hydrolases"/>
    <property type="match status" value="1"/>
</dbReference>
<feature type="domain" description="Sigma-54 factor interaction" evidence="6">
    <location>
        <begin position="122"/>
        <end position="352"/>
    </location>
</feature>
<evidence type="ECO:0000256" key="3">
    <source>
        <dbReference type="ARBA" id="ARBA00023015"/>
    </source>
</evidence>
<reference evidence="7 8" key="1">
    <citation type="journal article" date="2012" name="Int. J. Syst. Evol. Microbiol.">
        <title>Flammeovirga pacifica sp. nov., isolated from deep-sea sediment.</title>
        <authorList>
            <person name="Xu H."/>
            <person name="Fu Y."/>
            <person name="Yang N."/>
            <person name="Ding Z."/>
            <person name="Lai Q."/>
            <person name="Zeng R."/>
        </authorList>
    </citation>
    <scope>NUCLEOTIDE SEQUENCE [LARGE SCALE GENOMIC DNA]</scope>
    <source>
        <strain evidence="8">DSM 24597 / LMG 26175 / WPAGA1</strain>
    </source>
</reference>
<keyword evidence="1" id="KW-0547">Nucleotide-binding</keyword>
<proteinExistence type="predicted"/>
<dbReference type="Pfam" id="PF00158">
    <property type="entry name" value="Sigma54_activat"/>
    <property type="match status" value="1"/>
</dbReference>
<accession>A0A1S1YWE3</accession>
<dbReference type="InterPro" id="IPR025944">
    <property type="entry name" value="Sigma_54_int_dom_CS"/>
</dbReference>
<dbReference type="PANTHER" id="PTHR32071">
    <property type="entry name" value="TRANSCRIPTIONAL REGULATORY PROTEIN"/>
    <property type="match status" value="1"/>
</dbReference>
<dbReference type="STRING" id="915059.NH26_02740"/>
<dbReference type="GO" id="GO:0005524">
    <property type="term" value="F:ATP binding"/>
    <property type="evidence" value="ECO:0007669"/>
    <property type="project" value="UniProtKB-KW"/>
</dbReference>
<dbReference type="InterPro" id="IPR002078">
    <property type="entry name" value="Sigma_54_int"/>
</dbReference>
<dbReference type="EMBL" id="JRYR02000001">
    <property type="protein sequence ID" value="OHX65341.1"/>
    <property type="molecule type" value="Genomic_DNA"/>
</dbReference>
<keyword evidence="8" id="KW-1185">Reference proteome</keyword>
<comment type="caution">
    <text evidence="7">The sequence shown here is derived from an EMBL/GenBank/DDBJ whole genome shotgun (WGS) entry which is preliminary data.</text>
</comment>
<dbReference type="SUPFAM" id="SSF52540">
    <property type="entry name" value="P-loop containing nucleoside triphosphate hydrolases"/>
    <property type="match status" value="1"/>
</dbReference>
<dbReference type="GO" id="GO:0003677">
    <property type="term" value="F:DNA binding"/>
    <property type="evidence" value="ECO:0007669"/>
    <property type="project" value="UniProtKB-KW"/>
</dbReference>
<evidence type="ECO:0000256" key="2">
    <source>
        <dbReference type="ARBA" id="ARBA00022840"/>
    </source>
</evidence>
<evidence type="ECO:0000256" key="1">
    <source>
        <dbReference type="ARBA" id="ARBA00022741"/>
    </source>
</evidence>
<dbReference type="SMART" id="SM00382">
    <property type="entry name" value="AAA"/>
    <property type="match status" value="1"/>
</dbReference>
<dbReference type="InterPro" id="IPR027417">
    <property type="entry name" value="P-loop_NTPase"/>
</dbReference>
<dbReference type="AlphaFoldDB" id="A0A1S1YWE3"/>
<dbReference type="FunFam" id="3.40.50.300:FF:000006">
    <property type="entry name" value="DNA-binding transcriptional regulator NtrC"/>
    <property type="match status" value="1"/>
</dbReference>
<dbReference type="RefSeq" id="WP_044223924.1">
    <property type="nucleotide sequence ID" value="NZ_JRYR02000001.1"/>
</dbReference>
<name>A0A1S1YWE3_FLAPC</name>
<keyword evidence="3" id="KW-0805">Transcription regulation</keyword>
<dbReference type="PROSITE" id="PS50045">
    <property type="entry name" value="SIGMA54_INTERACT_4"/>
    <property type="match status" value="1"/>
</dbReference>
<keyword evidence="2" id="KW-0067">ATP-binding</keyword>